<dbReference type="PROSITE" id="PS00211">
    <property type="entry name" value="ABC_TRANSPORTER_1"/>
    <property type="match status" value="1"/>
</dbReference>
<keyword evidence="1" id="KW-0472">Membrane</keyword>
<keyword evidence="4" id="KW-0067">ATP-binding</keyword>
<dbReference type="GO" id="GO:0016887">
    <property type="term" value="F:ATP hydrolysis activity"/>
    <property type="evidence" value="ECO:0007669"/>
    <property type="project" value="InterPro"/>
</dbReference>
<evidence type="ECO:0000256" key="3">
    <source>
        <dbReference type="ARBA" id="ARBA00022741"/>
    </source>
</evidence>
<dbReference type="SMART" id="SM00382">
    <property type="entry name" value="AAA"/>
    <property type="match status" value="2"/>
</dbReference>
<dbReference type="Proteomes" id="UP000011658">
    <property type="component" value="Chromosome"/>
</dbReference>
<comment type="catalytic activity">
    <reaction evidence="5">
        <text>ATP + H2O = ADP + phosphate + H(+)</text>
        <dbReference type="Rhea" id="RHEA:13065"/>
        <dbReference type="ChEBI" id="CHEBI:15377"/>
        <dbReference type="ChEBI" id="CHEBI:15378"/>
        <dbReference type="ChEBI" id="CHEBI:30616"/>
        <dbReference type="ChEBI" id="CHEBI:43474"/>
        <dbReference type="ChEBI" id="CHEBI:456216"/>
    </reaction>
</comment>
<keyword evidence="10" id="KW-1185">Reference proteome</keyword>
<proteinExistence type="inferred from homology"/>
<keyword evidence="1" id="KW-1003">Cell membrane</keyword>
<evidence type="ECO:0000313" key="10">
    <source>
        <dbReference type="Proteomes" id="UP000011658"/>
    </source>
</evidence>
<dbReference type="Pfam" id="PF12848">
    <property type="entry name" value="ABC_tran_Xtn"/>
    <property type="match status" value="1"/>
</dbReference>
<dbReference type="InterPro" id="IPR003593">
    <property type="entry name" value="AAA+_ATPase"/>
</dbReference>
<keyword evidence="3" id="KW-0547">Nucleotide-binding</keyword>
<dbReference type="AlphaFoldDB" id="M1L9S8"/>
<reference evidence="9 10" key="1">
    <citation type="journal article" date="2013" name="Genome Biol. Evol.">
        <title>Genome evolution and phylogenomic analysis of candidatus kinetoplastibacterium, the betaproteobacterial endosymbionts of strigomonas and angomonas.</title>
        <authorList>
            <person name="Alves J.M."/>
            <person name="Serrano M.G."/>
            <person name="Maia da Silva F."/>
            <person name="Voegtly L.J."/>
            <person name="Matveyev A.V."/>
            <person name="Teixeira M.M."/>
            <person name="Camargo E.P."/>
            <person name="Buck G.A."/>
        </authorList>
    </citation>
    <scope>NUCLEOTIDE SEQUENCE [LARGE SCALE GENOMIC DNA]</scope>
    <source>
        <strain evidence="9 10">TCC219</strain>
    </source>
</reference>
<dbReference type="CDD" id="cd03221">
    <property type="entry name" value="ABCF_EF-3"/>
    <property type="match status" value="2"/>
</dbReference>
<dbReference type="SUPFAM" id="SSF52540">
    <property type="entry name" value="P-loop containing nucleoside triphosphate hydrolases"/>
    <property type="match status" value="2"/>
</dbReference>
<dbReference type="InterPro" id="IPR027417">
    <property type="entry name" value="P-loop_NTPase"/>
</dbReference>
<dbReference type="InterPro" id="IPR003439">
    <property type="entry name" value="ABC_transporter-like_ATP-bd"/>
</dbReference>
<protein>
    <submittedName>
        <fullName evidence="9">ATPase component of ABC transporter</fullName>
    </submittedName>
</protein>
<accession>M1L9S8</accession>
<feature type="region of interest" description="Disordered" evidence="7">
    <location>
        <begin position="505"/>
        <end position="526"/>
    </location>
</feature>
<dbReference type="EMBL" id="CP003806">
    <property type="protein sequence ID" value="AGF49278.1"/>
    <property type="molecule type" value="Genomic_DNA"/>
</dbReference>
<dbReference type="Gene3D" id="3.40.50.300">
    <property type="entry name" value="P-loop containing nucleotide triphosphate hydrolases"/>
    <property type="match status" value="2"/>
</dbReference>
<dbReference type="Pfam" id="PF16326">
    <property type="entry name" value="ABC_tran_CTD"/>
    <property type="match status" value="1"/>
</dbReference>
<dbReference type="STRING" id="1208921.ST1E_0987"/>
<feature type="compositionally biased region" description="Basic and acidic residues" evidence="7">
    <location>
        <begin position="511"/>
        <end position="524"/>
    </location>
</feature>
<evidence type="ECO:0000256" key="4">
    <source>
        <dbReference type="ARBA" id="ARBA00022840"/>
    </source>
</evidence>
<dbReference type="PATRIC" id="fig|1208921.3.peg.570"/>
<dbReference type="PROSITE" id="PS50893">
    <property type="entry name" value="ABC_TRANSPORTER_2"/>
    <property type="match status" value="2"/>
</dbReference>
<name>M1L9S8_9PROT</name>
<comment type="similarity">
    <text evidence="6">Belongs to the ABC transporter superfamily. ABCF family. Uup subfamily.</text>
</comment>
<feature type="domain" description="ABC transporter" evidence="8">
    <location>
        <begin position="289"/>
        <end position="507"/>
    </location>
</feature>
<organism evidence="9 10">
    <name type="scientific">Candidatus Kinetoplastidibacterium galati TCC219</name>
    <dbReference type="NCBI Taxonomy" id="1208921"/>
    <lineage>
        <taxon>Bacteria</taxon>
        <taxon>Pseudomonadati</taxon>
        <taxon>Pseudomonadota</taxon>
        <taxon>Betaproteobacteria</taxon>
        <taxon>Candidatus Kinetoplastidibacterium</taxon>
    </lineage>
</organism>
<dbReference type="Pfam" id="PF00005">
    <property type="entry name" value="ABC_tran"/>
    <property type="match status" value="2"/>
</dbReference>
<evidence type="ECO:0000256" key="5">
    <source>
        <dbReference type="ARBA" id="ARBA00049360"/>
    </source>
</evidence>
<dbReference type="eggNOG" id="COG0488">
    <property type="taxonomic scope" value="Bacteria"/>
</dbReference>
<dbReference type="GO" id="GO:0003677">
    <property type="term" value="F:DNA binding"/>
    <property type="evidence" value="ECO:0007669"/>
    <property type="project" value="InterPro"/>
</dbReference>
<keyword evidence="2" id="KW-0677">Repeat</keyword>
<dbReference type="KEGG" id="kga:ST1E_0987"/>
<sequence length="601" mass="68435">MAHHPIIILSKCCLSYGSHSILKNVDLIIKKQDRIGLIGRNGSGKSSLLKLLQGKITLDSGKVNRVSDISINMLDQEPNLNDKLTVLEAIYGQDLDSNEHNTEKISRTRKIIEDLDLVGNAKIANLSGGSYKKIAIAKLIIEEPDLLILDEPTNHIDIDTIKYLEKILINWKKTLIVVTHDRHFLDVVANKIIEIDRGKIISFPGNWSKWVDYRNKNIESEKQQYEKLNKFISNEEEWARKGVEARRTRNEGRLKRLEILREKKENLTIKNTNISLSINERNHKGKIISELKSVSKSFDSTNVVSTYSGIILKKDRIGIIGPNGSGKTTLIKIILGKLKIDSGSVFVSEDVSVAYFDQMRMQLDDNKSIEDNINPSGEWINFGNNRKHINNYLEDFLFSAGMSKTPIKMLSGGEKSRVVLAKLFLQPANVLVLDEPTNDLDIETIEILETAINNYSGTVILASHDISFLENTITKSIIYNGQGKWINDIGKFEYKAVRNSELSRKKISNSNKKDNNKNLKSDKAKKQKIQPWELEELKKIPFTIQKLEDKQLQLAKKLEQKELYTESPELISVITDQLNKVNDDIKSSFERWEVLDSKNNQ</sequence>
<dbReference type="FunFam" id="3.40.50.300:FF:000309">
    <property type="entry name" value="ABC transporter ATP-binding protein"/>
    <property type="match status" value="1"/>
</dbReference>
<dbReference type="RefSeq" id="WP_015389762.1">
    <property type="nucleotide sequence ID" value="NC_020284.1"/>
</dbReference>
<dbReference type="HOGENOM" id="CLU_000604_36_0_4"/>
<dbReference type="GO" id="GO:0005524">
    <property type="term" value="F:ATP binding"/>
    <property type="evidence" value="ECO:0007669"/>
    <property type="project" value="UniProtKB-KW"/>
</dbReference>
<dbReference type="Gene3D" id="1.10.287.380">
    <property type="entry name" value="Valyl-tRNA synthetase, C-terminal domain"/>
    <property type="match status" value="1"/>
</dbReference>
<dbReference type="InterPro" id="IPR017871">
    <property type="entry name" value="ABC_transporter-like_CS"/>
</dbReference>
<feature type="domain" description="ABC transporter" evidence="8">
    <location>
        <begin position="7"/>
        <end position="222"/>
    </location>
</feature>
<dbReference type="PANTHER" id="PTHR42855">
    <property type="entry name" value="ABC TRANSPORTER ATP-BINDING SUBUNIT"/>
    <property type="match status" value="1"/>
</dbReference>
<evidence type="ECO:0000256" key="6">
    <source>
        <dbReference type="ARBA" id="ARBA00061478"/>
    </source>
</evidence>
<dbReference type="FunFam" id="3.40.50.300:FF:000011">
    <property type="entry name" value="Putative ABC transporter ATP-binding component"/>
    <property type="match status" value="1"/>
</dbReference>
<gene>
    <name evidence="9" type="ORF">ST1E_0987</name>
</gene>
<dbReference type="InterPro" id="IPR051309">
    <property type="entry name" value="ABCF_ATPase"/>
</dbReference>
<evidence type="ECO:0000256" key="1">
    <source>
        <dbReference type="ARBA" id="ARBA00022475"/>
    </source>
</evidence>
<dbReference type="InterPro" id="IPR032781">
    <property type="entry name" value="ABC_tran_Xtn"/>
</dbReference>
<dbReference type="InterPro" id="IPR037118">
    <property type="entry name" value="Val-tRNA_synth_C_sf"/>
</dbReference>
<evidence type="ECO:0000259" key="8">
    <source>
        <dbReference type="PROSITE" id="PS50893"/>
    </source>
</evidence>
<dbReference type="OrthoDB" id="9762051at2"/>
<evidence type="ECO:0000256" key="2">
    <source>
        <dbReference type="ARBA" id="ARBA00022737"/>
    </source>
</evidence>
<dbReference type="InterPro" id="IPR032524">
    <property type="entry name" value="ABC_tran_C"/>
</dbReference>
<dbReference type="PANTHER" id="PTHR42855:SF1">
    <property type="entry name" value="ABC TRANSPORTER DOMAIN-CONTAINING PROTEIN"/>
    <property type="match status" value="1"/>
</dbReference>
<evidence type="ECO:0000313" key="9">
    <source>
        <dbReference type="EMBL" id="AGF49278.1"/>
    </source>
</evidence>
<evidence type="ECO:0000256" key="7">
    <source>
        <dbReference type="SAM" id="MobiDB-lite"/>
    </source>
</evidence>